<dbReference type="EnsemblMetazoa" id="XM_044457813.1">
    <property type="protein sequence ID" value="XP_044313748.1"/>
    <property type="gene ID" value="LOC108053662"/>
</dbReference>
<feature type="domain" description="C-type lectin" evidence="2">
    <location>
        <begin position="272"/>
        <end position="385"/>
    </location>
</feature>
<reference evidence="4" key="1">
    <citation type="journal article" date="2021" name="Elife">
        <title>Highly contiguous assemblies of 101 drosophilid genomes.</title>
        <authorList>
            <person name="Kim B.Y."/>
            <person name="Wang J.R."/>
            <person name="Miller D.E."/>
            <person name="Barmina O."/>
            <person name="Delaney E."/>
            <person name="Thompson A."/>
            <person name="Comeault A.A."/>
            <person name="Peede D."/>
            <person name="D'Agostino E.R."/>
            <person name="Pelaez J."/>
            <person name="Aguilar J.M."/>
            <person name="Haji D."/>
            <person name="Matsunaga T."/>
            <person name="Armstrong E.E."/>
            <person name="Zych M."/>
            <person name="Ogawa Y."/>
            <person name="Stamenkovic-Radak M."/>
            <person name="Jelic M."/>
            <person name="Veselinovic M.S."/>
            <person name="Tanaskovic M."/>
            <person name="Eric P."/>
            <person name="Gao J.J."/>
            <person name="Katoh T.K."/>
            <person name="Toda M.J."/>
            <person name="Watabe H."/>
            <person name="Watada M."/>
            <person name="Davis J.S."/>
            <person name="Moyle L.C."/>
            <person name="Manoli G."/>
            <person name="Bertolini E."/>
            <person name="Kostal V."/>
            <person name="Hawley R.S."/>
            <person name="Takahashi A."/>
            <person name="Jones C.D."/>
            <person name="Price D.K."/>
            <person name="Whiteman N."/>
            <person name="Kopp A."/>
            <person name="Matute D.R."/>
            <person name="Petrov D.A."/>
        </authorList>
    </citation>
    <scope>NUCLEOTIDE SEQUENCE [LARGE SCALE GENOMIC DNA]</scope>
</reference>
<dbReference type="Proteomes" id="UP001652680">
    <property type="component" value="Unassembled WGS sequence"/>
</dbReference>
<feature type="signal peptide" evidence="1">
    <location>
        <begin position="1"/>
        <end position="24"/>
    </location>
</feature>
<name>A0ABM5J4J5_DRORH</name>
<evidence type="ECO:0000259" key="2">
    <source>
        <dbReference type="PROSITE" id="PS50041"/>
    </source>
</evidence>
<protein>
    <recommendedName>
        <fullName evidence="2">C-type lectin domain-containing protein</fullName>
    </recommendedName>
</protein>
<dbReference type="SMART" id="SM00034">
    <property type="entry name" value="CLECT"/>
    <property type="match status" value="2"/>
</dbReference>
<dbReference type="CDD" id="cd00037">
    <property type="entry name" value="CLECT"/>
    <property type="match status" value="2"/>
</dbReference>
<dbReference type="InterPro" id="IPR016187">
    <property type="entry name" value="CTDL_fold"/>
</dbReference>
<feature type="chain" id="PRO_5045507495" description="C-type lectin domain-containing protein" evidence="1">
    <location>
        <begin position="25"/>
        <end position="388"/>
    </location>
</feature>
<accession>A0ABM5J4J5</accession>
<evidence type="ECO:0000256" key="1">
    <source>
        <dbReference type="SAM" id="SignalP"/>
    </source>
</evidence>
<dbReference type="RefSeq" id="XP_044313748.1">
    <property type="nucleotide sequence ID" value="XM_044457813.1"/>
</dbReference>
<keyword evidence="4" id="KW-1185">Reference proteome</keyword>
<dbReference type="Gene3D" id="3.10.100.10">
    <property type="entry name" value="Mannose-Binding Protein A, subunit A"/>
    <property type="match status" value="2"/>
</dbReference>
<dbReference type="GeneID" id="108053662"/>
<dbReference type="SUPFAM" id="SSF56436">
    <property type="entry name" value="C-type lectin-like"/>
    <property type="match status" value="2"/>
</dbReference>
<dbReference type="PROSITE" id="PS50041">
    <property type="entry name" value="C_TYPE_LECTIN_2"/>
    <property type="match status" value="2"/>
</dbReference>
<proteinExistence type="predicted"/>
<evidence type="ECO:0000313" key="4">
    <source>
        <dbReference type="Proteomes" id="UP001652680"/>
    </source>
</evidence>
<dbReference type="InterPro" id="IPR050111">
    <property type="entry name" value="C-type_lectin/snaclec_domain"/>
</dbReference>
<dbReference type="InterPro" id="IPR016186">
    <property type="entry name" value="C-type_lectin-like/link_sf"/>
</dbReference>
<organism evidence="3 4">
    <name type="scientific">Drosophila rhopaloa</name>
    <name type="common">Fruit fly</name>
    <dbReference type="NCBI Taxonomy" id="1041015"/>
    <lineage>
        <taxon>Eukaryota</taxon>
        <taxon>Metazoa</taxon>
        <taxon>Ecdysozoa</taxon>
        <taxon>Arthropoda</taxon>
        <taxon>Hexapoda</taxon>
        <taxon>Insecta</taxon>
        <taxon>Pterygota</taxon>
        <taxon>Neoptera</taxon>
        <taxon>Endopterygota</taxon>
        <taxon>Diptera</taxon>
        <taxon>Brachycera</taxon>
        <taxon>Muscomorpha</taxon>
        <taxon>Ephydroidea</taxon>
        <taxon>Drosophilidae</taxon>
        <taxon>Drosophila</taxon>
        <taxon>Sophophora</taxon>
    </lineage>
</organism>
<keyword evidence="1" id="KW-0732">Signal</keyword>
<sequence length="388" mass="43535">MINTKIARFYVALYGILALNSVNSECEVKDLVSQCGGFCFRAIWPILDHISYHHGSGSSLSDVNRQDSQLKLDDIGRQLAAQHQIQSSLASSQGEAKKIIPKNFEKIGTGFYYIEQNQKLNWFAAGDFCRRKGAHLVSFSNITEFNDVSAKTINTNDYWLDINNLGNKGEYISSTTGNIASFLKWQSSEPSGGSNDHCVLFYNYEIAIWPILDHISYHHGSGSSLSDVNRQDSQLKLDDIGRQLAAQHQIQSSLASSQGEAKKIIPKNFEKIGSGFYYIEQNQKLNWFAAGDFCRRNGAHLVSFSNITEFNDVSAKVINTNEYWLDINNLGNKGEYISSTTGNIASFLKWHWSEPSGGSSNNCVLFWNSVMYDRTCEQLTLFVCEIDV</sequence>
<feature type="domain" description="C-type lectin" evidence="2">
    <location>
        <begin position="107"/>
        <end position="209"/>
    </location>
</feature>
<dbReference type="Pfam" id="PF00059">
    <property type="entry name" value="Lectin_C"/>
    <property type="match status" value="2"/>
</dbReference>
<dbReference type="PANTHER" id="PTHR22803">
    <property type="entry name" value="MANNOSE, PHOSPHOLIPASE, LECTIN RECEPTOR RELATED"/>
    <property type="match status" value="1"/>
</dbReference>
<dbReference type="InterPro" id="IPR001304">
    <property type="entry name" value="C-type_lectin-like"/>
</dbReference>
<reference evidence="3" key="2">
    <citation type="submission" date="2025-05" db="UniProtKB">
        <authorList>
            <consortium name="EnsemblMetazoa"/>
        </authorList>
    </citation>
    <scope>IDENTIFICATION</scope>
</reference>
<evidence type="ECO:0000313" key="3">
    <source>
        <dbReference type="EnsemblMetazoa" id="XP_044313748.1"/>
    </source>
</evidence>